<evidence type="ECO:0000313" key="1">
    <source>
        <dbReference type="EMBL" id="RRJ88197.1"/>
    </source>
</evidence>
<protein>
    <submittedName>
        <fullName evidence="1">Uncharacterized protein</fullName>
    </submittedName>
</protein>
<dbReference type="AlphaFoldDB" id="A0A3P3W132"/>
<accession>A0A3P3W132</accession>
<name>A0A3P3W132_9MICO</name>
<dbReference type="RefSeq" id="WP_124969243.1">
    <property type="nucleotide sequence ID" value="NZ_RQVS01000002.1"/>
</dbReference>
<sequence>MAALEIIDGDLAAAAGAFAAGASEAGNGKVTVVPGEVATAMPGGTAIAAAGSAATALDDSVASHIEQLNDAESDTLL</sequence>
<dbReference type="Proteomes" id="UP000274391">
    <property type="component" value="Unassembled WGS sequence"/>
</dbReference>
<evidence type="ECO:0000313" key="2">
    <source>
        <dbReference type="Proteomes" id="UP000274391"/>
    </source>
</evidence>
<gene>
    <name evidence="1" type="ORF">EG850_01765</name>
</gene>
<comment type="caution">
    <text evidence="1">The sequence shown here is derived from an EMBL/GenBank/DDBJ whole genome shotgun (WGS) entry which is preliminary data.</text>
</comment>
<dbReference type="EMBL" id="RQVS01000002">
    <property type="protein sequence ID" value="RRJ88197.1"/>
    <property type="molecule type" value="Genomic_DNA"/>
</dbReference>
<reference evidence="1 2" key="1">
    <citation type="submission" date="2018-11" db="EMBL/GenBank/DDBJ databases">
        <title>YIM 102482-1 draft genome.</title>
        <authorList>
            <person name="Li G."/>
            <person name="Jiang Y."/>
        </authorList>
    </citation>
    <scope>NUCLEOTIDE SEQUENCE [LARGE SCALE GENOMIC DNA]</scope>
    <source>
        <strain evidence="1 2">YIM 102482-1</strain>
    </source>
</reference>
<proteinExistence type="predicted"/>
<organism evidence="1 2">
    <name type="scientific">Gulosibacter macacae</name>
    <dbReference type="NCBI Taxonomy" id="2488791"/>
    <lineage>
        <taxon>Bacteria</taxon>
        <taxon>Bacillati</taxon>
        <taxon>Actinomycetota</taxon>
        <taxon>Actinomycetes</taxon>
        <taxon>Micrococcales</taxon>
        <taxon>Microbacteriaceae</taxon>
        <taxon>Gulosibacter</taxon>
    </lineage>
</organism>
<keyword evidence="2" id="KW-1185">Reference proteome</keyword>